<organism evidence="5">
    <name type="scientific">hydrothermal vent metagenome</name>
    <dbReference type="NCBI Taxonomy" id="652676"/>
    <lineage>
        <taxon>unclassified sequences</taxon>
        <taxon>metagenomes</taxon>
        <taxon>ecological metagenomes</taxon>
    </lineage>
</organism>
<evidence type="ECO:0000256" key="1">
    <source>
        <dbReference type="ARBA" id="ARBA00010587"/>
    </source>
</evidence>
<dbReference type="AlphaFoldDB" id="A0A3B0QN31"/>
<dbReference type="InterPro" id="IPR012312">
    <property type="entry name" value="Hemerythrin-like"/>
</dbReference>
<accession>A0A3B0QN31</accession>
<dbReference type="EMBL" id="UOEA01000034">
    <property type="protein sequence ID" value="VAV83020.1"/>
    <property type="molecule type" value="Genomic_DNA"/>
</dbReference>
<dbReference type="Pfam" id="PF01814">
    <property type="entry name" value="Hemerythrin"/>
    <property type="match status" value="1"/>
</dbReference>
<dbReference type="Gene3D" id="1.20.120.50">
    <property type="entry name" value="Hemerythrin-like"/>
    <property type="match status" value="1"/>
</dbReference>
<feature type="domain" description="Hemerythrin-like" evidence="4">
    <location>
        <begin position="12"/>
        <end position="125"/>
    </location>
</feature>
<dbReference type="GO" id="GO:0046872">
    <property type="term" value="F:metal ion binding"/>
    <property type="evidence" value="ECO:0007669"/>
    <property type="project" value="UniProtKB-KW"/>
</dbReference>
<keyword evidence="3" id="KW-0408">Iron</keyword>
<sequence length="137" mass="15851">MKLIWNEQLSVGIPAIDDQHKELIKKINDLTDTIFKGEDKGQVLEFIDFLDNYVTAHFSHEETMMLKADYPEIVSHTREHAAFITRLDTFKRHFNSTGHSPELSFDTQKWLYGWLISHVSKQDRLAGAYINSRAEAG</sequence>
<evidence type="ECO:0000256" key="3">
    <source>
        <dbReference type="ARBA" id="ARBA00023004"/>
    </source>
</evidence>
<evidence type="ECO:0000313" key="5">
    <source>
        <dbReference type="EMBL" id="VAV83020.1"/>
    </source>
</evidence>
<evidence type="ECO:0000259" key="4">
    <source>
        <dbReference type="Pfam" id="PF01814"/>
    </source>
</evidence>
<dbReference type="NCBIfam" id="TIGR02481">
    <property type="entry name" value="hemeryth_dom"/>
    <property type="match status" value="1"/>
</dbReference>
<name>A0A3B0QN31_9ZZZZ</name>
<dbReference type="InterPro" id="IPR035938">
    <property type="entry name" value="Hemerythrin-like_sf"/>
</dbReference>
<dbReference type="NCBIfam" id="NF033749">
    <property type="entry name" value="bact_hemeryth"/>
    <property type="match status" value="1"/>
</dbReference>
<dbReference type="CDD" id="cd12107">
    <property type="entry name" value="Hemerythrin"/>
    <property type="match status" value="1"/>
</dbReference>
<evidence type="ECO:0000256" key="2">
    <source>
        <dbReference type="ARBA" id="ARBA00022723"/>
    </source>
</evidence>
<dbReference type="InterPro" id="IPR016131">
    <property type="entry name" value="Haemerythrin_Fe_BS"/>
</dbReference>
<dbReference type="InterPro" id="IPR012827">
    <property type="entry name" value="Hemerythrin_metal-bd"/>
</dbReference>
<protein>
    <recommendedName>
        <fullName evidence="4">Hemerythrin-like domain-containing protein</fullName>
    </recommendedName>
</protein>
<gene>
    <name evidence="5" type="ORF">MNBD_DELTA01-675</name>
</gene>
<proteinExistence type="inferred from homology"/>
<reference evidence="5" key="1">
    <citation type="submission" date="2018-06" db="EMBL/GenBank/DDBJ databases">
        <authorList>
            <person name="Zhirakovskaya E."/>
        </authorList>
    </citation>
    <scope>NUCLEOTIDE SEQUENCE</scope>
</reference>
<dbReference type="PANTHER" id="PTHR37164:SF1">
    <property type="entry name" value="BACTERIOHEMERYTHRIN"/>
    <property type="match status" value="1"/>
</dbReference>
<keyword evidence="2" id="KW-0479">Metal-binding</keyword>
<dbReference type="SUPFAM" id="SSF47188">
    <property type="entry name" value="Hemerythrin-like"/>
    <property type="match status" value="1"/>
</dbReference>
<dbReference type="InterPro" id="IPR050669">
    <property type="entry name" value="Hemerythrin"/>
</dbReference>
<dbReference type="PROSITE" id="PS00550">
    <property type="entry name" value="HEMERYTHRINS"/>
    <property type="match status" value="1"/>
</dbReference>
<comment type="similarity">
    <text evidence="1">Belongs to the hemerythrin family.</text>
</comment>
<dbReference type="PANTHER" id="PTHR37164">
    <property type="entry name" value="BACTERIOHEMERYTHRIN"/>
    <property type="match status" value="1"/>
</dbReference>